<keyword evidence="4" id="KW-1185">Reference proteome</keyword>
<dbReference type="Gene3D" id="3.90.1530.30">
    <property type="match status" value="1"/>
</dbReference>
<feature type="region of interest" description="Disordered" evidence="1">
    <location>
        <begin position="548"/>
        <end position="573"/>
    </location>
</feature>
<dbReference type="GO" id="GO:0045881">
    <property type="term" value="P:positive regulation of sporulation resulting in formation of a cellular spore"/>
    <property type="evidence" value="ECO:0007669"/>
    <property type="project" value="TreeGrafter"/>
</dbReference>
<dbReference type="Proteomes" id="UP000430146">
    <property type="component" value="Unassembled WGS sequence"/>
</dbReference>
<dbReference type="SMART" id="SM00470">
    <property type="entry name" value="ParB"/>
    <property type="match status" value="1"/>
</dbReference>
<dbReference type="RefSeq" id="WP_159232351.1">
    <property type="nucleotide sequence ID" value="NZ_CACSIP010000025.1"/>
</dbReference>
<dbReference type="GO" id="GO:0007059">
    <property type="term" value="P:chromosome segregation"/>
    <property type="evidence" value="ECO:0007669"/>
    <property type="project" value="TreeGrafter"/>
</dbReference>
<proteinExistence type="predicted"/>
<name>A0A5S9R312_MYCVN</name>
<feature type="region of interest" description="Disordered" evidence="1">
    <location>
        <begin position="348"/>
        <end position="369"/>
    </location>
</feature>
<dbReference type="AlphaFoldDB" id="A0A5S9R312"/>
<feature type="region of interest" description="Disordered" evidence="1">
    <location>
        <begin position="290"/>
        <end position="309"/>
    </location>
</feature>
<feature type="domain" description="ParB-like N-terminal" evidence="2">
    <location>
        <begin position="20"/>
        <end position="111"/>
    </location>
</feature>
<dbReference type="OrthoDB" id="3846919at2"/>
<evidence type="ECO:0000313" key="4">
    <source>
        <dbReference type="Proteomes" id="UP000430146"/>
    </source>
</evidence>
<dbReference type="EMBL" id="CACSIP010000025">
    <property type="protein sequence ID" value="CAA0126459.1"/>
    <property type="molecule type" value="Genomic_DNA"/>
</dbReference>
<dbReference type="PANTHER" id="PTHR33375:SF1">
    <property type="entry name" value="CHROMOSOME-PARTITIONING PROTEIN PARB-RELATED"/>
    <property type="match status" value="1"/>
</dbReference>
<evidence type="ECO:0000313" key="3">
    <source>
        <dbReference type="EMBL" id="CAA0126459.1"/>
    </source>
</evidence>
<accession>A0A5S9R312</accession>
<gene>
    <name evidence="3" type="primary">spo0C_2</name>
    <name evidence="3" type="ORF">AELLOGFF_04788</name>
</gene>
<dbReference type="InterPro" id="IPR050336">
    <property type="entry name" value="Chromosome_partition/occlusion"/>
</dbReference>
<dbReference type="Gene3D" id="1.10.10.2830">
    <property type="match status" value="1"/>
</dbReference>
<evidence type="ECO:0000256" key="1">
    <source>
        <dbReference type="SAM" id="MobiDB-lite"/>
    </source>
</evidence>
<dbReference type="SUPFAM" id="SSF110849">
    <property type="entry name" value="ParB/Sulfiredoxin"/>
    <property type="match status" value="1"/>
</dbReference>
<dbReference type="SUPFAM" id="SSF109709">
    <property type="entry name" value="KorB DNA-binding domain-like"/>
    <property type="match status" value="1"/>
</dbReference>
<reference evidence="3 4" key="1">
    <citation type="submission" date="2019-11" db="EMBL/GenBank/DDBJ databases">
        <authorList>
            <person name="Holert J."/>
        </authorList>
    </citation>
    <scope>NUCLEOTIDE SEQUENCE [LARGE SCALE GENOMIC DNA]</scope>
    <source>
        <strain evidence="3">BC8_1</strain>
    </source>
</reference>
<dbReference type="InterPro" id="IPR003115">
    <property type="entry name" value="ParB_N"/>
</dbReference>
<sequence length="573" mass="62910">MTDTSIDTQATTAEDSATLEHLDPRSLVVDTNVRNVANLKTDFIASIKEHGVLEPIVAVRDSDGQVLVRMGQRRTLAAREAGLATVPVYVRPHTTGDQTVERVSEQIVENAHRDDLTDAEYARGIQQMMDAGLSVTKVAKKLSVDKETVKAADTIRKSTAAMQALDVGQLSLTEAAALTEFEDFPDALDRLTSAAGTPRFDHVVAQLREQQANWQAQLKAQAQWRDKGFTILEDRPRPWDIECVALQNLRSATGESVSEDVVTDPAHWAVLVEEEEAWLDAETGEVVDESTVDWNTEDNPEATPEEGMRHYNTISDRTVFVPAYYCLDYAAAGLTLDPWFLRYAQPEDTAESSTGGDSVNAADDGEGDTPAAEVLTEAQQQEQEAQDQRRARRKVIALNRLGEAATGVRREFVTKLLTRKTLPKGASIFIAECLFREPALINDYHAAATTNDLLGVPKGQEMRKFITDLPPTGDGRAQVLILAVVLGALEARTTKDAWRSGGARPFMRYSVGSIDYLAFLAENGYQLAEVERIILGERTEDEVYDETLSASAAADTSDSLDEDAVEVPSTEHE</sequence>
<protein>
    <submittedName>
        <fullName evidence="3">Chromosome-partitioning protein Spo0J</fullName>
    </submittedName>
</protein>
<dbReference type="GO" id="GO:0005694">
    <property type="term" value="C:chromosome"/>
    <property type="evidence" value="ECO:0007669"/>
    <property type="project" value="TreeGrafter"/>
</dbReference>
<dbReference type="PANTHER" id="PTHR33375">
    <property type="entry name" value="CHROMOSOME-PARTITIONING PROTEIN PARB-RELATED"/>
    <property type="match status" value="1"/>
</dbReference>
<organism evidence="3 4">
    <name type="scientific">Mycolicibacterium vanbaalenii</name>
    <name type="common">Mycobacterium vanbaalenii</name>
    <dbReference type="NCBI Taxonomy" id="110539"/>
    <lineage>
        <taxon>Bacteria</taxon>
        <taxon>Bacillati</taxon>
        <taxon>Actinomycetota</taxon>
        <taxon>Actinomycetes</taxon>
        <taxon>Mycobacteriales</taxon>
        <taxon>Mycobacteriaceae</taxon>
        <taxon>Mycolicibacterium</taxon>
    </lineage>
</organism>
<feature type="compositionally biased region" description="Acidic residues" evidence="1">
    <location>
        <begin position="290"/>
        <end position="304"/>
    </location>
</feature>
<evidence type="ECO:0000259" key="2">
    <source>
        <dbReference type="SMART" id="SM00470"/>
    </source>
</evidence>
<dbReference type="Pfam" id="PF02195">
    <property type="entry name" value="ParB_N"/>
    <property type="match status" value="1"/>
</dbReference>
<feature type="compositionally biased region" description="Low complexity" evidence="1">
    <location>
        <begin position="548"/>
        <end position="557"/>
    </location>
</feature>
<dbReference type="InterPro" id="IPR036086">
    <property type="entry name" value="ParB/Sulfiredoxin_sf"/>
</dbReference>